<sequence length="214" mass="23149">MSRWMRKRGRIAGTNPKSDVAESYRRLRTGIELSNRDGKVKTIAIASAEPGEGKSTTSANIAIAYAQANRRVLLLDSDLREPDQHRIFELQNDKGLSTALAGRAGIGEVLQQTEFANLHVICSGPIPLNPSELLESEAMNVLLEEAKTSFDIVILDTPAMTVAADALIVADKCDGAVLVIRRGKTKLEAAARAKETLESGRARIVGAVFNRIGR</sequence>
<dbReference type="EC" id="2.7.10.2" evidence="2"/>
<dbReference type="GO" id="GO:0005524">
    <property type="term" value="F:ATP binding"/>
    <property type="evidence" value="ECO:0007669"/>
    <property type="project" value="UniProtKB-KW"/>
</dbReference>
<keyword evidence="3 10" id="KW-0808">Transferase</keyword>
<dbReference type="Pfam" id="PF13614">
    <property type="entry name" value="AAA_31"/>
    <property type="match status" value="1"/>
</dbReference>
<evidence type="ECO:0000256" key="5">
    <source>
        <dbReference type="ARBA" id="ARBA00022777"/>
    </source>
</evidence>
<dbReference type="InterPro" id="IPR027417">
    <property type="entry name" value="P-loop_NTPase"/>
</dbReference>
<comment type="similarity">
    <text evidence="1">Belongs to the CpsD/CapB family.</text>
</comment>
<accession>A0A398CRX9</accession>
<dbReference type="RefSeq" id="WP_119147355.1">
    <property type="nucleotide sequence ID" value="NZ_JBHSOV010000044.1"/>
</dbReference>
<organism evidence="10 11">
    <name type="scientific">Cohnella faecalis</name>
    <dbReference type="NCBI Taxonomy" id="2315694"/>
    <lineage>
        <taxon>Bacteria</taxon>
        <taxon>Bacillati</taxon>
        <taxon>Bacillota</taxon>
        <taxon>Bacilli</taxon>
        <taxon>Bacillales</taxon>
        <taxon>Paenibacillaceae</taxon>
        <taxon>Cohnella</taxon>
    </lineage>
</organism>
<evidence type="ECO:0000256" key="7">
    <source>
        <dbReference type="ARBA" id="ARBA00023137"/>
    </source>
</evidence>
<name>A0A398CRX9_9BACL</name>
<comment type="catalytic activity">
    <reaction evidence="8">
        <text>L-tyrosyl-[protein] + ATP = O-phospho-L-tyrosyl-[protein] + ADP + H(+)</text>
        <dbReference type="Rhea" id="RHEA:10596"/>
        <dbReference type="Rhea" id="RHEA-COMP:10136"/>
        <dbReference type="Rhea" id="RHEA-COMP:20101"/>
        <dbReference type="ChEBI" id="CHEBI:15378"/>
        <dbReference type="ChEBI" id="CHEBI:30616"/>
        <dbReference type="ChEBI" id="CHEBI:46858"/>
        <dbReference type="ChEBI" id="CHEBI:61978"/>
        <dbReference type="ChEBI" id="CHEBI:456216"/>
        <dbReference type="EC" id="2.7.10.2"/>
    </reaction>
</comment>
<dbReference type="PANTHER" id="PTHR32309">
    <property type="entry name" value="TYROSINE-PROTEIN KINASE"/>
    <property type="match status" value="1"/>
</dbReference>
<keyword evidence="5 10" id="KW-0418">Kinase</keyword>
<dbReference type="OrthoDB" id="9794577at2"/>
<dbReference type="InterPro" id="IPR005702">
    <property type="entry name" value="Wzc-like_C"/>
</dbReference>
<evidence type="ECO:0000256" key="4">
    <source>
        <dbReference type="ARBA" id="ARBA00022741"/>
    </source>
</evidence>
<evidence type="ECO:0000313" key="11">
    <source>
        <dbReference type="Proteomes" id="UP000266340"/>
    </source>
</evidence>
<dbReference type="AlphaFoldDB" id="A0A398CRX9"/>
<dbReference type="CDD" id="cd05387">
    <property type="entry name" value="BY-kinase"/>
    <property type="match status" value="1"/>
</dbReference>
<keyword evidence="6" id="KW-0067">ATP-binding</keyword>
<keyword evidence="11" id="KW-1185">Reference proteome</keyword>
<gene>
    <name evidence="10" type="ORF">D3H35_00760</name>
</gene>
<dbReference type="SUPFAM" id="SSF52540">
    <property type="entry name" value="P-loop containing nucleoside triphosphate hydrolases"/>
    <property type="match status" value="1"/>
</dbReference>
<dbReference type="NCBIfam" id="TIGR01007">
    <property type="entry name" value="eps_fam"/>
    <property type="match status" value="1"/>
</dbReference>
<dbReference type="GO" id="GO:0005886">
    <property type="term" value="C:plasma membrane"/>
    <property type="evidence" value="ECO:0007669"/>
    <property type="project" value="TreeGrafter"/>
</dbReference>
<evidence type="ECO:0000313" key="10">
    <source>
        <dbReference type="EMBL" id="RIE05355.1"/>
    </source>
</evidence>
<comment type="caution">
    <text evidence="10">The sequence shown here is derived from an EMBL/GenBank/DDBJ whole genome shotgun (WGS) entry which is preliminary data.</text>
</comment>
<dbReference type="GO" id="GO:0004715">
    <property type="term" value="F:non-membrane spanning protein tyrosine kinase activity"/>
    <property type="evidence" value="ECO:0007669"/>
    <property type="project" value="UniProtKB-EC"/>
</dbReference>
<keyword evidence="7" id="KW-0829">Tyrosine-protein kinase</keyword>
<evidence type="ECO:0000256" key="8">
    <source>
        <dbReference type="ARBA" id="ARBA00051245"/>
    </source>
</evidence>
<dbReference type="EMBL" id="QXJM01000007">
    <property type="protein sequence ID" value="RIE05355.1"/>
    <property type="molecule type" value="Genomic_DNA"/>
</dbReference>
<evidence type="ECO:0000256" key="1">
    <source>
        <dbReference type="ARBA" id="ARBA00007316"/>
    </source>
</evidence>
<dbReference type="Proteomes" id="UP000266340">
    <property type="component" value="Unassembled WGS sequence"/>
</dbReference>
<protein>
    <recommendedName>
        <fullName evidence="2">non-specific protein-tyrosine kinase</fullName>
        <ecNumber evidence="2">2.7.10.2</ecNumber>
    </recommendedName>
</protein>
<evidence type="ECO:0000256" key="2">
    <source>
        <dbReference type="ARBA" id="ARBA00011903"/>
    </source>
</evidence>
<keyword evidence="4" id="KW-0547">Nucleotide-binding</keyword>
<reference evidence="10 11" key="1">
    <citation type="submission" date="2018-09" db="EMBL/GenBank/DDBJ databases">
        <title>Cohnella cavernae sp. nov., isolated from a karst cave.</title>
        <authorList>
            <person name="Zhu H."/>
        </authorList>
    </citation>
    <scope>NUCLEOTIDE SEQUENCE [LARGE SCALE GENOMIC DNA]</scope>
    <source>
        <strain evidence="10 11">K2E09-144</strain>
    </source>
</reference>
<proteinExistence type="inferred from homology"/>
<dbReference type="Gene3D" id="3.40.50.300">
    <property type="entry name" value="P-loop containing nucleotide triphosphate hydrolases"/>
    <property type="match status" value="1"/>
</dbReference>
<dbReference type="InterPro" id="IPR050445">
    <property type="entry name" value="Bact_polysacc_biosynth/exp"/>
</dbReference>
<feature type="domain" description="AAA" evidence="9">
    <location>
        <begin position="41"/>
        <end position="172"/>
    </location>
</feature>
<dbReference type="InterPro" id="IPR025669">
    <property type="entry name" value="AAA_dom"/>
</dbReference>
<dbReference type="PANTHER" id="PTHR32309:SF13">
    <property type="entry name" value="FERRIC ENTEROBACTIN TRANSPORT PROTEIN FEPE"/>
    <property type="match status" value="1"/>
</dbReference>
<evidence type="ECO:0000256" key="6">
    <source>
        <dbReference type="ARBA" id="ARBA00022840"/>
    </source>
</evidence>
<evidence type="ECO:0000256" key="3">
    <source>
        <dbReference type="ARBA" id="ARBA00022679"/>
    </source>
</evidence>
<evidence type="ECO:0000259" key="9">
    <source>
        <dbReference type="Pfam" id="PF13614"/>
    </source>
</evidence>